<evidence type="ECO:0000256" key="3">
    <source>
        <dbReference type="ARBA" id="ARBA00022771"/>
    </source>
</evidence>
<sequence length="419" mass="49374">METINLDQMCRICLNTFAEFDKEYFCSEEPLEKYDDTTYSEAFFSCTGCNIQPNEPQKICMPCATDLMLAFDLKVKCQQTQEVLNKLLNEAMAHTVEVLKDEPIDDLTENDEFVEVTYEEVEYNTADYNAVYQVQEDEVLEETKNFYIPEKSRSNRVKDENSMVIEQVLSVMCCYCPAEYPTNTALLFHCELKHPEQKINECYYCSKIFFHPFYEVHIKKCSQHTTRPKKDPNQKQLCPICAEMRSSNHIRWCLERQRHFDADGNIDTHPYICDICGTRKTAKSYILQHIRNEHLKKLLKCRYCPAEFKHPSTLYSHERRDHTDKVPLLKCKYCDFQSATHSSLRVHTYSKHTNVKKHKCEICNAAFVTKWKLQEHSACHSNETPFLCEVCHGKFKSREGLRRHQTKVHGLYKVKRQQI</sequence>
<reference evidence="10" key="2">
    <citation type="submission" date="2018-07" db="EMBL/GenBank/DDBJ databases">
        <authorList>
            <person name="Quirk P.G."/>
            <person name="Krulwich T.A."/>
        </authorList>
    </citation>
    <scope>NUCLEOTIDE SEQUENCE</scope>
</reference>
<keyword evidence="1 6" id="KW-0479">Metal-binding</keyword>
<feature type="domain" description="C2H2-type" evidence="7">
    <location>
        <begin position="386"/>
        <end position="414"/>
    </location>
</feature>
<proteinExistence type="predicted"/>
<dbReference type="PROSITE" id="PS00028">
    <property type="entry name" value="ZINC_FINGER_C2H2_1"/>
    <property type="match status" value="3"/>
</dbReference>
<feature type="domain" description="ZAD" evidence="8">
    <location>
        <begin position="8"/>
        <end position="87"/>
    </location>
</feature>
<dbReference type="EMBL" id="UFQS01000127">
    <property type="protein sequence ID" value="SSX00178.1"/>
    <property type="molecule type" value="Genomic_DNA"/>
</dbReference>
<evidence type="ECO:0000256" key="6">
    <source>
        <dbReference type="PROSITE-ProRule" id="PRU01263"/>
    </source>
</evidence>
<evidence type="ECO:0000256" key="2">
    <source>
        <dbReference type="ARBA" id="ARBA00022737"/>
    </source>
</evidence>
<dbReference type="SMART" id="SM00355">
    <property type="entry name" value="ZnF_C2H2"/>
    <property type="match status" value="6"/>
</dbReference>
<dbReference type="Gene3D" id="3.30.160.60">
    <property type="entry name" value="Classic Zinc Finger"/>
    <property type="match status" value="2"/>
</dbReference>
<evidence type="ECO:0000259" key="8">
    <source>
        <dbReference type="PROSITE" id="PS51915"/>
    </source>
</evidence>
<dbReference type="PROSITE" id="PS51915">
    <property type="entry name" value="ZAD"/>
    <property type="match status" value="1"/>
</dbReference>
<dbReference type="GO" id="GO:0000981">
    <property type="term" value="F:DNA-binding transcription factor activity, RNA polymerase II-specific"/>
    <property type="evidence" value="ECO:0007669"/>
    <property type="project" value="TreeGrafter"/>
</dbReference>
<accession>A0A336M3I9</accession>
<evidence type="ECO:0000256" key="4">
    <source>
        <dbReference type="ARBA" id="ARBA00022833"/>
    </source>
</evidence>
<dbReference type="GO" id="GO:0005634">
    <property type="term" value="C:nucleus"/>
    <property type="evidence" value="ECO:0007669"/>
    <property type="project" value="InterPro"/>
</dbReference>
<feature type="binding site" evidence="6">
    <location>
        <position position="63"/>
    </location>
    <ligand>
        <name>Zn(2+)</name>
        <dbReference type="ChEBI" id="CHEBI:29105"/>
    </ligand>
</feature>
<keyword evidence="4 6" id="KW-0862">Zinc</keyword>
<dbReference type="EMBL" id="UFQT01000127">
    <property type="protein sequence ID" value="SSX20558.1"/>
    <property type="molecule type" value="Genomic_DNA"/>
</dbReference>
<dbReference type="PANTHER" id="PTHR24379">
    <property type="entry name" value="KRAB AND ZINC FINGER DOMAIN-CONTAINING"/>
    <property type="match status" value="1"/>
</dbReference>
<dbReference type="Pfam" id="PF00096">
    <property type="entry name" value="zf-C2H2"/>
    <property type="match status" value="1"/>
</dbReference>
<dbReference type="AlphaFoldDB" id="A0A336M3I9"/>
<protein>
    <submittedName>
        <fullName evidence="10">CSON001761 protein</fullName>
    </submittedName>
</protein>
<dbReference type="InterPro" id="IPR012934">
    <property type="entry name" value="Znf_AD"/>
</dbReference>
<evidence type="ECO:0000259" key="7">
    <source>
        <dbReference type="PROSITE" id="PS50157"/>
    </source>
</evidence>
<evidence type="ECO:0000313" key="10">
    <source>
        <dbReference type="EMBL" id="SSX20558.1"/>
    </source>
</evidence>
<dbReference type="GO" id="GO:0000977">
    <property type="term" value="F:RNA polymerase II transcription regulatory region sequence-specific DNA binding"/>
    <property type="evidence" value="ECO:0007669"/>
    <property type="project" value="TreeGrafter"/>
</dbReference>
<dbReference type="InterPro" id="IPR013087">
    <property type="entry name" value="Znf_C2H2_type"/>
</dbReference>
<keyword evidence="2" id="KW-0677">Repeat</keyword>
<dbReference type="SMART" id="SM00868">
    <property type="entry name" value="zf-AD"/>
    <property type="match status" value="1"/>
</dbReference>
<dbReference type="SUPFAM" id="SSF57667">
    <property type="entry name" value="beta-beta-alpha zinc fingers"/>
    <property type="match status" value="2"/>
</dbReference>
<dbReference type="VEuPathDB" id="VectorBase:CSON001761"/>
<feature type="domain" description="C2H2-type" evidence="7">
    <location>
        <begin position="299"/>
        <end position="327"/>
    </location>
</feature>
<evidence type="ECO:0000313" key="9">
    <source>
        <dbReference type="EMBL" id="SSX00178.1"/>
    </source>
</evidence>
<dbReference type="SUPFAM" id="SSF57716">
    <property type="entry name" value="Glucocorticoid receptor-like (DNA-binding domain)"/>
    <property type="match status" value="1"/>
</dbReference>
<feature type="binding site" evidence="6">
    <location>
        <position position="60"/>
    </location>
    <ligand>
        <name>Zn(2+)</name>
        <dbReference type="ChEBI" id="CHEBI:29105"/>
    </ligand>
</feature>
<dbReference type="PANTHER" id="PTHR24379:SF127">
    <property type="entry name" value="BLOODY FINGERS-RELATED"/>
    <property type="match status" value="1"/>
</dbReference>
<keyword evidence="3 5" id="KW-0863">Zinc-finger</keyword>
<reference evidence="9" key="1">
    <citation type="submission" date="2018-04" db="EMBL/GenBank/DDBJ databases">
        <authorList>
            <person name="Go L.Y."/>
            <person name="Mitchell J.A."/>
        </authorList>
    </citation>
    <scope>NUCLEOTIDE SEQUENCE</scope>
    <source>
        <tissue evidence="9">Whole organism</tissue>
    </source>
</reference>
<dbReference type="InterPro" id="IPR036236">
    <property type="entry name" value="Znf_C2H2_sf"/>
</dbReference>
<name>A0A336M3I9_CULSO</name>
<dbReference type="PROSITE" id="PS50157">
    <property type="entry name" value="ZINC_FINGER_C2H2_2"/>
    <property type="match status" value="3"/>
</dbReference>
<feature type="binding site" evidence="6">
    <location>
        <position position="10"/>
    </location>
    <ligand>
        <name>Zn(2+)</name>
        <dbReference type="ChEBI" id="CHEBI:29105"/>
    </ligand>
</feature>
<feature type="domain" description="C2H2-type" evidence="7">
    <location>
        <begin position="358"/>
        <end position="385"/>
    </location>
</feature>
<evidence type="ECO:0000256" key="1">
    <source>
        <dbReference type="ARBA" id="ARBA00022723"/>
    </source>
</evidence>
<feature type="binding site" evidence="6">
    <location>
        <position position="13"/>
    </location>
    <ligand>
        <name>Zn(2+)</name>
        <dbReference type="ChEBI" id="CHEBI:29105"/>
    </ligand>
</feature>
<dbReference type="GO" id="GO:0008270">
    <property type="term" value="F:zinc ion binding"/>
    <property type="evidence" value="ECO:0007669"/>
    <property type="project" value="UniProtKB-UniRule"/>
</dbReference>
<evidence type="ECO:0000256" key="5">
    <source>
        <dbReference type="PROSITE-ProRule" id="PRU00042"/>
    </source>
</evidence>
<organism evidence="10">
    <name type="scientific">Culicoides sonorensis</name>
    <name type="common">Biting midge</name>
    <dbReference type="NCBI Taxonomy" id="179676"/>
    <lineage>
        <taxon>Eukaryota</taxon>
        <taxon>Metazoa</taxon>
        <taxon>Ecdysozoa</taxon>
        <taxon>Arthropoda</taxon>
        <taxon>Hexapoda</taxon>
        <taxon>Insecta</taxon>
        <taxon>Pterygota</taxon>
        <taxon>Neoptera</taxon>
        <taxon>Endopterygota</taxon>
        <taxon>Diptera</taxon>
        <taxon>Nematocera</taxon>
        <taxon>Chironomoidea</taxon>
        <taxon>Ceratopogonidae</taxon>
        <taxon>Ceratopogoninae</taxon>
        <taxon>Culicoides</taxon>
        <taxon>Monoculicoides</taxon>
    </lineage>
</organism>
<gene>
    <name evidence="10" type="primary">CSON001761</name>
</gene>